<evidence type="ECO:0000313" key="12">
    <source>
        <dbReference type="EMBL" id="SFB35000.1"/>
    </source>
</evidence>
<reference evidence="12 13" key="1">
    <citation type="submission" date="2016-10" db="EMBL/GenBank/DDBJ databases">
        <authorList>
            <person name="de Groot N.N."/>
        </authorList>
    </citation>
    <scope>NUCLEOTIDE SEQUENCE [LARGE SCALE GENOMIC DNA]</scope>
    <source>
        <strain evidence="12 13">CGMCC 4.6945</strain>
    </source>
</reference>
<keyword evidence="6" id="KW-0067">ATP-binding</keyword>
<evidence type="ECO:0000256" key="7">
    <source>
        <dbReference type="ARBA" id="ARBA00047899"/>
    </source>
</evidence>
<evidence type="ECO:0000256" key="5">
    <source>
        <dbReference type="ARBA" id="ARBA00022777"/>
    </source>
</evidence>
<evidence type="ECO:0000256" key="2">
    <source>
        <dbReference type="ARBA" id="ARBA00022527"/>
    </source>
</evidence>
<comment type="catalytic activity">
    <reaction evidence="8">
        <text>L-seryl-[protein] + ATP = O-phospho-L-seryl-[protein] + ADP + H(+)</text>
        <dbReference type="Rhea" id="RHEA:17989"/>
        <dbReference type="Rhea" id="RHEA-COMP:9863"/>
        <dbReference type="Rhea" id="RHEA-COMP:11604"/>
        <dbReference type="ChEBI" id="CHEBI:15378"/>
        <dbReference type="ChEBI" id="CHEBI:29999"/>
        <dbReference type="ChEBI" id="CHEBI:30616"/>
        <dbReference type="ChEBI" id="CHEBI:83421"/>
        <dbReference type="ChEBI" id="CHEBI:456216"/>
        <dbReference type="EC" id="2.7.11.1"/>
    </reaction>
</comment>
<keyword evidence="5 12" id="KW-0418">Kinase</keyword>
<keyword evidence="10" id="KW-0812">Transmembrane</keyword>
<keyword evidence="3" id="KW-0808">Transferase</keyword>
<dbReference type="GO" id="GO:0045717">
    <property type="term" value="P:negative regulation of fatty acid biosynthetic process"/>
    <property type="evidence" value="ECO:0007669"/>
    <property type="project" value="UniProtKB-ARBA"/>
</dbReference>
<dbReference type="PANTHER" id="PTHR43289:SF6">
    <property type="entry name" value="SERINE_THREONINE-PROTEIN KINASE NEKL-3"/>
    <property type="match status" value="1"/>
</dbReference>
<feature type="compositionally biased region" description="Low complexity" evidence="9">
    <location>
        <begin position="328"/>
        <end position="339"/>
    </location>
</feature>
<dbReference type="Pfam" id="PF00069">
    <property type="entry name" value="Pkinase"/>
    <property type="match status" value="1"/>
</dbReference>
<protein>
    <recommendedName>
        <fullName evidence="1">non-specific serine/threonine protein kinase</fullName>
        <ecNumber evidence="1">2.7.11.1</ecNumber>
    </recommendedName>
</protein>
<dbReference type="Gene3D" id="1.10.510.10">
    <property type="entry name" value="Transferase(Phosphotransferase) domain 1"/>
    <property type="match status" value="1"/>
</dbReference>
<evidence type="ECO:0000256" key="3">
    <source>
        <dbReference type="ARBA" id="ARBA00022679"/>
    </source>
</evidence>
<dbReference type="FunFam" id="3.30.200.20:FF:000035">
    <property type="entry name" value="Serine/threonine protein kinase Stk1"/>
    <property type="match status" value="1"/>
</dbReference>
<dbReference type="Gene3D" id="3.30.200.20">
    <property type="entry name" value="Phosphorylase Kinase, domain 1"/>
    <property type="match status" value="1"/>
</dbReference>
<dbReference type="STRING" id="988821.SAMN05421867_11666"/>
<dbReference type="EC" id="2.7.11.1" evidence="1"/>
<dbReference type="AlphaFoldDB" id="A0A1I1AEV1"/>
<feature type="domain" description="Protein kinase" evidence="11">
    <location>
        <begin position="13"/>
        <end position="273"/>
    </location>
</feature>
<evidence type="ECO:0000256" key="8">
    <source>
        <dbReference type="ARBA" id="ARBA00048679"/>
    </source>
</evidence>
<proteinExistence type="predicted"/>
<dbReference type="PROSITE" id="PS50011">
    <property type="entry name" value="PROTEIN_KINASE_DOM"/>
    <property type="match status" value="1"/>
</dbReference>
<evidence type="ECO:0000313" key="13">
    <source>
        <dbReference type="Proteomes" id="UP000199012"/>
    </source>
</evidence>
<keyword evidence="2 12" id="KW-0723">Serine/threonine-protein kinase</keyword>
<dbReference type="InterPro" id="IPR000719">
    <property type="entry name" value="Prot_kinase_dom"/>
</dbReference>
<feature type="compositionally biased region" description="Low complexity" evidence="9">
    <location>
        <begin position="346"/>
        <end position="355"/>
    </location>
</feature>
<dbReference type="FunFam" id="1.10.510.10:FF:000021">
    <property type="entry name" value="Serine/threonine protein kinase"/>
    <property type="match status" value="1"/>
</dbReference>
<dbReference type="PANTHER" id="PTHR43289">
    <property type="entry name" value="MITOGEN-ACTIVATED PROTEIN KINASE KINASE KINASE 20-RELATED"/>
    <property type="match status" value="1"/>
</dbReference>
<keyword evidence="4" id="KW-0547">Nucleotide-binding</keyword>
<dbReference type="OrthoDB" id="9762169at2"/>
<feature type="transmembrane region" description="Helical" evidence="10">
    <location>
        <begin position="366"/>
        <end position="386"/>
    </location>
</feature>
<comment type="catalytic activity">
    <reaction evidence="7">
        <text>L-threonyl-[protein] + ATP = O-phospho-L-threonyl-[protein] + ADP + H(+)</text>
        <dbReference type="Rhea" id="RHEA:46608"/>
        <dbReference type="Rhea" id="RHEA-COMP:11060"/>
        <dbReference type="Rhea" id="RHEA-COMP:11605"/>
        <dbReference type="ChEBI" id="CHEBI:15378"/>
        <dbReference type="ChEBI" id="CHEBI:30013"/>
        <dbReference type="ChEBI" id="CHEBI:30616"/>
        <dbReference type="ChEBI" id="CHEBI:61977"/>
        <dbReference type="ChEBI" id="CHEBI:456216"/>
        <dbReference type="EC" id="2.7.11.1"/>
    </reaction>
</comment>
<dbReference type="EMBL" id="FOKA01000016">
    <property type="protein sequence ID" value="SFB35000.1"/>
    <property type="molecule type" value="Genomic_DNA"/>
</dbReference>
<evidence type="ECO:0000256" key="10">
    <source>
        <dbReference type="SAM" id="Phobius"/>
    </source>
</evidence>
<dbReference type="SUPFAM" id="SSF56112">
    <property type="entry name" value="Protein kinase-like (PK-like)"/>
    <property type="match status" value="1"/>
</dbReference>
<dbReference type="PROSITE" id="PS00108">
    <property type="entry name" value="PROTEIN_KINASE_ST"/>
    <property type="match status" value="1"/>
</dbReference>
<dbReference type="GO" id="GO:0005524">
    <property type="term" value="F:ATP binding"/>
    <property type="evidence" value="ECO:0007669"/>
    <property type="project" value="UniProtKB-KW"/>
</dbReference>
<organism evidence="12 13">
    <name type="scientific">Cellulomonas marina</name>
    <dbReference type="NCBI Taxonomy" id="988821"/>
    <lineage>
        <taxon>Bacteria</taxon>
        <taxon>Bacillati</taxon>
        <taxon>Actinomycetota</taxon>
        <taxon>Actinomycetes</taxon>
        <taxon>Micrococcales</taxon>
        <taxon>Cellulomonadaceae</taxon>
        <taxon>Cellulomonas</taxon>
    </lineage>
</organism>
<gene>
    <name evidence="12" type="ORF">SAMN05421867_11666</name>
</gene>
<keyword evidence="10" id="KW-0472">Membrane</keyword>
<dbReference type="SMART" id="SM00220">
    <property type="entry name" value="S_TKc"/>
    <property type="match status" value="1"/>
</dbReference>
<dbReference type="InterPro" id="IPR011009">
    <property type="entry name" value="Kinase-like_dom_sf"/>
</dbReference>
<name>A0A1I1AEV1_9CELL</name>
<dbReference type="InterPro" id="IPR008271">
    <property type="entry name" value="Ser/Thr_kinase_AS"/>
</dbReference>
<evidence type="ECO:0000256" key="4">
    <source>
        <dbReference type="ARBA" id="ARBA00022741"/>
    </source>
</evidence>
<evidence type="ECO:0000256" key="1">
    <source>
        <dbReference type="ARBA" id="ARBA00012513"/>
    </source>
</evidence>
<evidence type="ECO:0000259" key="11">
    <source>
        <dbReference type="PROSITE" id="PS50011"/>
    </source>
</evidence>
<keyword evidence="13" id="KW-1185">Reference proteome</keyword>
<feature type="compositionally biased region" description="Pro residues" evidence="9">
    <location>
        <begin position="310"/>
        <end position="327"/>
    </location>
</feature>
<dbReference type="GO" id="GO:0004674">
    <property type="term" value="F:protein serine/threonine kinase activity"/>
    <property type="evidence" value="ECO:0007669"/>
    <property type="project" value="UniProtKB-KW"/>
</dbReference>
<evidence type="ECO:0000256" key="6">
    <source>
        <dbReference type="ARBA" id="ARBA00022840"/>
    </source>
</evidence>
<keyword evidence="10" id="KW-1133">Transmembrane helix</keyword>
<dbReference type="Proteomes" id="UP000199012">
    <property type="component" value="Unassembled WGS sequence"/>
</dbReference>
<accession>A0A1I1AEV1</accession>
<sequence length="431" mass="44265">MRTGEGVVLGGRYRLVRPIATGGMGEVWAGEDESLHRPVAVKVLREEFAGDPAFLQRFQAEARNSADLHHENVAQMYDYGEQDGSAYLVQELVEGEPLSDILEREPVLPPARLLPVLAQTARGLDAAHRAGVVHRDVKPGNILVTADGRVKITDFGVSRSDGQQAMTATGMVMGTAQYLSPEQAVGRPATPLSDLYALGVVAYEALAGKRPFTGPTTVDIAVAHVNSPVPPLPPAVPVALAALVLRLLSKEPSARPRSGAELARLLEEAGTALTTSRTPVWPRTGVVGAPPSFAPRSAPGAAGTAAPVQPSSPPSSVPPSVPPPVRPGGPRTAGGTAAGSPPPRASGPRTAVQPTVRRRPRRRGAAGRWVLALVVAGLLVLLGLLLTDRTGGPVGGAAGGAAVGAGAMIGQDAGPGATTPAGHSERTKDLL</sequence>
<dbReference type="RefSeq" id="WP_090034336.1">
    <property type="nucleotide sequence ID" value="NZ_BONM01000032.1"/>
</dbReference>
<feature type="region of interest" description="Disordered" evidence="9">
    <location>
        <begin position="271"/>
        <end position="364"/>
    </location>
</feature>
<dbReference type="CDD" id="cd14014">
    <property type="entry name" value="STKc_PknB_like"/>
    <property type="match status" value="1"/>
</dbReference>
<evidence type="ECO:0000256" key="9">
    <source>
        <dbReference type="SAM" id="MobiDB-lite"/>
    </source>
</evidence>